<keyword evidence="1" id="KW-0812">Transmembrane</keyword>
<evidence type="ECO:0000256" key="1">
    <source>
        <dbReference type="SAM" id="Phobius"/>
    </source>
</evidence>
<protein>
    <submittedName>
        <fullName evidence="2">YggT family protein</fullName>
    </submittedName>
</protein>
<dbReference type="RefSeq" id="WP_171679543.1">
    <property type="nucleotide sequence ID" value="NZ_JABGBN010000001.1"/>
</dbReference>
<proteinExistence type="predicted"/>
<dbReference type="Pfam" id="PF02325">
    <property type="entry name" value="CCB3_YggT"/>
    <property type="match status" value="2"/>
</dbReference>
<dbReference type="GO" id="GO:0016020">
    <property type="term" value="C:membrane"/>
    <property type="evidence" value="ECO:0007669"/>
    <property type="project" value="InterPro"/>
</dbReference>
<feature type="transmembrane region" description="Helical" evidence="1">
    <location>
        <begin position="163"/>
        <end position="183"/>
    </location>
</feature>
<keyword evidence="3" id="KW-1185">Reference proteome</keyword>
<evidence type="ECO:0000313" key="2">
    <source>
        <dbReference type="EMBL" id="NOL50859.1"/>
    </source>
</evidence>
<sequence>MTNALIFLISTFATLFCSALFLRAWIFWRRIPYFNPYCAFIYKLTDFIVVPVRKIIPSSSNIDFPSLIIAYIICLVQLFLTTKLAINSIDGLSEVPVDMSILPIAALKIFINGLLSMVLWLGIVYAILSWISPLSPFQSFLRALLEPILSAIRQTLPKSLQTAPIDISLMLLMIGIIALQMIVV</sequence>
<reference evidence="2 3" key="1">
    <citation type="submission" date="2020-05" db="EMBL/GenBank/DDBJ databases">
        <authorList>
            <person name="Niu N."/>
        </authorList>
    </citation>
    <scope>NUCLEOTIDE SEQUENCE [LARGE SCALE GENOMIC DNA]</scope>
    <source>
        <strain evidence="2 3">3340-03</strain>
    </source>
</reference>
<comment type="caution">
    <text evidence="2">The sequence shown here is derived from an EMBL/GenBank/DDBJ whole genome shotgun (WGS) entry which is preliminary data.</text>
</comment>
<keyword evidence="1" id="KW-1133">Transmembrane helix</keyword>
<keyword evidence="1" id="KW-0472">Membrane</keyword>
<dbReference type="EMBL" id="JABGBN010000001">
    <property type="protein sequence ID" value="NOL50859.1"/>
    <property type="molecule type" value="Genomic_DNA"/>
</dbReference>
<feature type="transmembrane region" description="Helical" evidence="1">
    <location>
        <begin position="106"/>
        <end position="128"/>
    </location>
</feature>
<evidence type="ECO:0000313" key="3">
    <source>
        <dbReference type="Proteomes" id="UP000537862"/>
    </source>
</evidence>
<name>A0A849NZ74_9BURK</name>
<feature type="transmembrane region" description="Helical" evidence="1">
    <location>
        <begin position="64"/>
        <end position="86"/>
    </location>
</feature>
<dbReference type="Proteomes" id="UP000537862">
    <property type="component" value="Unassembled WGS sequence"/>
</dbReference>
<dbReference type="AlphaFoldDB" id="A0A849NZ74"/>
<dbReference type="InterPro" id="IPR003425">
    <property type="entry name" value="CCB3/YggT"/>
</dbReference>
<organism evidence="2 3">
    <name type="scientific">Pelistega suis</name>
    <dbReference type="NCBI Taxonomy" id="1631957"/>
    <lineage>
        <taxon>Bacteria</taxon>
        <taxon>Pseudomonadati</taxon>
        <taxon>Pseudomonadota</taxon>
        <taxon>Betaproteobacteria</taxon>
        <taxon>Burkholderiales</taxon>
        <taxon>Alcaligenaceae</taxon>
        <taxon>Pelistega</taxon>
    </lineage>
</organism>
<accession>A0A849NZ74</accession>
<gene>
    <name evidence="2" type="ORF">HKX39_01525</name>
</gene>